<comment type="caution">
    <text evidence="2">The sequence shown here is derived from an EMBL/GenBank/DDBJ whole genome shotgun (WGS) entry which is preliminary data.</text>
</comment>
<evidence type="ECO:0000256" key="1">
    <source>
        <dbReference type="SAM" id="Phobius"/>
    </source>
</evidence>
<keyword evidence="1" id="KW-0812">Transmembrane</keyword>
<evidence type="ECO:0000313" key="2">
    <source>
        <dbReference type="EMBL" id="KQL54481.1"/>
    </source>
</evidence>
<keyword evidence="1" id="KW-0472">Membrane</keyword>
<proteinExistence type="predicted"/>
<dbReference type="PATRIC" id="fig|157838.3.peg.3084"/>
<sequence>MEKTYYVATLFFGCIITLAILCFAIVCFYLHYLWIGIFFLLIFAAAISMNVVFARKWFHKSKNG</sequence>
<reference evidence="2 3" key="1">
    <citation type="submission" date="2015-09" db="EMBL/GenBank/DDBJ databases">
        <title>Genome sequencing project for genomic taxonomy and phylogenomics of Bacillus-like bacteria.</title>
        <authorList>
            <person name="Liu B."/>
            <person name="Wang J."/>
            <person name="Zhu Y."/>
            <person name="Liu G."/>
            <person name="Chen Q."/>
            <person name="Chen Z."/>
            <person name="Lan J."/>
            <person name="Che J."/>
            <person name="Ge C."/>
            <person name="Shi H."/>
            <person name="Pan Z."/>
            <person name="Liu X."/>
        </authorList>
    </citation>
    <scope>NUCLEOTIDE SEQUENCE [LARGE SCALE GENOMIC DNA]</scope>
    <source>
        <strain evidence="2 3">LMG 18435</strain>
    </source>
</reference>
<accession>A0A0Q3TLD9</accession>
<feature type="transmembrane region" description="Helical" evidence="1">
    <location>
        <begin position="32"/>
        <end position="53"/>
    </location>
</feature>
<protein>
    <submittedName>
        <fullName evidence="2">Uncharacterized protein</fullName>
    </submittedName>
</protein>
<keyword evidence="3" id="KW-1185">Reference proteome</keyword>
<gene>
    <name evidence="2" type="ORF">AN964_13890</name>
</gene>
<dbReference type="EMBL" id="LJJC01000004">
    <property type="protein sequence ID" value="KQL54481.1"/>
    <property type="molecule type" value="Genomic_DNA"/>
</dbReference>
<dbReference type="AlphaFoldDB" id="A0A0Q3TLD9"/>
<evidence type="ECO:0000313" key="3">
    <source>
        <dbReference type="Proteomes" id="UP000051888"/>
    </source>
</evidence>
<dbReference type="Proteomes" id="UP000051888">
    <property type="component" value="Unassembled WGS sequence"/>
</dbReference>
<organism evidence="2 3">
    <name type="scientific">Heyndrickxia shackletonii</name>
    <dbReference type="NCBI Taxonomy" id="157838"/>
    <lineage>
        <taxon>Bacteria</taxon>
        <taxon>Bacillati</taxon>
        <taxon>Bacillota</taxon>
        <taxon>Bacilli</taxon>
        <taxon>Bacillales</taxon>
        <taxon>Bacillaceae</taxon>
        <taxon>Heyndrickxia</taxon>
    </lineage>
</organism>
<feature type="transmembrane region" description="Helical" evidence="1">
    <location>
        <begin position="5"/>
        <end position="26"/>
    </location>
</feature>
<keyword evidence="1" id="KW-1133">Transmembrane helix</keyword>
<name>A0A0Q3TLD9_9BACI</name>